<dbReference type="InterPro" id="IPR029044">
    <property type="entry name" value="Nucleotide-diphossugar_trans"/>
</dbReference>
<dbReference type="Proteomes" id="UP000198727">
    <property type="component" value="Unassembled WGS sequence"/>
</dbReference>
<gene>
    <name evidence="5" type="ORF">SAMN05421810_11156</name>
</gene>
<dbReference type="SUPFAM" id="SSF53448">
    <property type="entry name" value="Nucleotide-diphospho-sugar transferases"/>
    <property type="match status" value="1"/>
</dbReference>
<protein>
    <submittedName>
        <fullName evidence="5">Glycosyl transferase family 2</fullName>
    </submittedName>
</protein>
<dbReference type="RefSeq" id="WP_092535317.1">
    <property type="nucleotide sequence ID" value="NZ_FOWW01000011.1"/>
</dbReference>
<name>A0A1I6A3X1_9PSEU</name>
<dbReference type="EMBL" id="FOWW01000011">
    <property type="protein sequence ID" value="SFQ63350.1"/>
    <property type="molecule type" value="Genomic_DNA"/>
</dbReference>
<keyword evidence="2" id="KW-0328">Glycosyltransferase</keyword>
<dbReference type="OrthoDB" id="4529776at2"/>
<dbReference type="AlphaFoldDB" id="A0A1I6A3X1"/>
<dbReference type="Gene3D" id="3.90.550.10">
    <property type="entry name" value="Spore Coat Polysaccharide Biosynthesis Protein SpsA, Chain A"/>
    <property type="match status" value="1"/>
</dbReference>
<sequence length="309" mass="33511">MRVDVVTAVHAAYAPFLPAAWASVRAQRHRDWTWLVQVDGPATAVTAALAACGAADDPRVRLDAHGTREGPAVARNIALGRAEADLVQNLDADDELEPDALTVLAAALREHPDAGFAVGHARDLLPDGTLREHALDVRPGRLARGELLRIWRHDPRRVPVHPAGVLWRRDLLLRLGGWMALRGMEDTGLLLAASAAAAGVHVPAATLRYRRHPGQRSTRRGKFTGGGCADRAAPAAGRAALERARTGSETILTRPNPAIRSARTPPTACHRAWELDSRTECGHAYCRWHRSCGRRAGRRDGSERSGVWD</sequence>
<evidence type="ECO:0000259" key="4">
    <source>
        <dbReference type="Pfam" id="PF00535"/>
    </source>
</evidence>
<dbReference type="InterPro" id="IPR001173">
    <property type="entry name" value="Glyco_trans_2-like"/>
</dbReference>
<organism evidence="5 6">
    <name type="scientific">Amycolatopsis arida</name>
    <dbReference type="NCBI Taxonomy" id="587909"/>
    <lineage>
        <taxon>Bacteria</taxon>
        <taxon>Bacillati</taxon>
        <taxon>Actinomycetota</taxon>
        <taxon>Actinomycetes</taxon>
        <taxon>Pseudonocardiales</taxon>
        <taxon>Pseudonocardiaceae</taxon>
        <taxon>Amycolatopsis</taxon>
    </lineage>
</organism>
<reference evidence="6" key="1">
    <citation type="submission" date="2016-10" db="EMBL/GenBank/DDBJ databases">
        <authorList>
            <person name="Varghese N."/>
            <person name="Submissions S."/>
        </authorList>
    </citation>
    <scope>NUCLEOTIDE SEQUENCE [LARGE SCALE GENOMIC DNA]</scope>
    <source>
        <strain evidence="6">CGMCC 4.5579</strain>
    </source>
</reference>
<dbReference type="PANTHER" id="PTHR43685">
    <property type="entry name" value="GLYCOSYLTRANSFERASE"/>
    <property type="match status" value="1"/>
</dbReference>
<keyword evidence="6" id="KW-1185">Reference proteome</keyword>
<dbReference type="InterPro" id="IPR050834">
    <property type="entry name" value="Glycosyltransf_2"/>
</dbReference>
<proteinExistence type="inferred from homology"/>
<dbReference type="STRING" id="587909.SAMN05421810_11156"/>
<evidence type="ECO:0000313" key="5">
    <source>
        <dbReference type="EMBL" id="SFQ63350.1"/>
    </source>
</evidence>
<comment type="similarity">
    <text evidence="1">Belongs to the glycosyltransferase 2 family.</text>
</comment>
<evidence type="ECO:0000256" key="1">
    <source>
        <dbReference type="ARBA" id="ARBA00006739"/>
    </source>
</evidence>
<dbReference type="PANTHER" id="PTHR43685:SF5">
    <property type="entry name" value="GLYCOSYLTRANSFERASE EPSE-RELATED"/>
    <property type="match status" value="1"/>
</dbReference>
<dbReference type="Pfam" id="PF00535">
    <property type="entry name" value="Glycos_transf_2"/>
    <property type="match status" value="1"/>
</dbReference>
<evidence type="ECO:0000256" key="3">
    <source>
        <dbReference type="ARBA" id="ARBA00022679"/>
    </source>
</evidence>
<accession>A0A1I6A3X1</accession>
<evidence type="ECO:0000313" key="6">
    <source>
        <dbReference type="Proteomes" id="UP000198727"/>
    </source>
</evidence>
<dbReference type="GO" id="GO:0016757">
    <property type="term" value="F:glycosyltransferase activity"/>
    <property type="evidence" value="ECO:0007669"/>
    <property type="project" value="UniProtKB-KW"/>
</dbReference>
<keyword evidence="3 5" id="KW-0808">Transferase</keyword>
<evidence type="ECO:0000256" key="2">
    <source>
        <dbReference type="ARBA" id="ARBA00022676"/>
    </source>
</evidence>
<feature type="domain" description="Glycosyltransferase 2-like" evidence="4">
    <location>
        <begin position="5"/>
        <end position="122"/>
    </location>
</feature>